<dbReference type="RefSeq" id="WP_145141219.1">
    <property type="nucleotide sequence ID" value="NZ_VLKY01000006.1"/>
</dbReference>
<keyword evidence="3" id="KW-1185">Reference proteome</keyword>
<evidence type="ECO:0000256" key="1">
    <source>
        <dbReference type="SAM" id="SignalP"/>
    </source>
</evidence>
<accession>A0A562QBN3</accession>
<dbReference type="EMBL" id="VLKY01000006">
    <property type="protein sequence ID" value="TWI54148.1"/>
    <property type="molecule type" value="Genomic_DNA"/>
</dbReference>
<name>A0A562QBN3_9PSED</name>
<evidence type="ECO:0000313" key="3">
    <source>
        <dbReference type="Proteomes" id="UP000316905"/>
    </source>
</evidence>
<feature type="chain" id="PRO_5021738329" description="DUF4440 domain-containing protein" evidence="1">
    <location>
        <begin position="23"/>
        <end position="142"/>
    </location>
</feature>
<dbReference type="AlphaFoldDB" id="A0A562QBN3"/>
<comment type="caution">
    <text evidence="2">The sequence shown here is derived from an EMBL/GenBank/DDBJ whole genome shotgun (WGS) entry which is preliminary data.</text>
</comment>
<proteinExistence type="predicted"/>
<organism evidence="2 3">
    <name type="scientific">Pseudomonas duriflava</name>
    <dbReference type="NCBI Taxonomy" id="459528"/>
    <lineage>
        <taxon>Bacteria</taxon>
        <taxon>Pseudomonadati</taxon>
        <taxon>Pseudomonadota</taxon>
        <taxon>Gammaproteobacteria</taxon>
        <taxon>Pseudomonadales</taxon>
        <taxon>Pseudomonadaceae</taxon>
        <taxon>Pseudomonas</taxon>
    </lineage>
</organism>
<evidence type="ECO:0000313" key="2">
    <source>
        <dbReference type="EMBL" id="TWI54148.1"/>
    </source>
</evidence>
<reference evidence="2 3" key="1">
    <citation type="journal article" date="2015" name="Stand. Genomic Sci.">
        <title>Genomic Encyclopedia of Bacterial and Archaeal Type Strains, Phase III: the genomes of soil and plant-associated and newly described type strains.</title>
        <authorList>
            <person name="Whitman W.B."/>
            <person name="Woyke T."/>
            <person name="Klenk H.P."/>
            <person name="Zhou Y."/>
            <person name="Lilburn T.G."/>
            <person name="Beck B.J."/>
            <person name="De Vos P."/>
            <person name="Vandamme P."/>
            <person name="Eisen J.A."/>
            <person name="Garrity G."/>
            <person name="Hugenholtz P."/>
            <person name="Kyrpides N.C."/>
        </authorList>
    </citation>
    <scope>NUCLEOTIDE SEQUENCE [LARGE SCALE GENOMIC DNA]</scope>
    <source>
        <strain evidence="2 3">CGMCC 1.6858</strain>
    </source>
</reference>
<dbReference type="OrthoDB" id="8905050at2"/>
<protein>
    <recommendedName>
        <fullName evidence="4">DUF4440 domain-containing protein</fullName>
    </recommendedName>
</protein>
<feature type="signal peptide" evidence="1">
    <location>
        <begin position="1"/>
        <end position="22"/>
    </location>
</feature>
<sequence>MRFNIFPLLFLLSFLFLSGCQDDPQAALDKAVEQLQANLEAKKTSAVFDQLHPQFLAQQMNDRQWARQTMTGLFLRYRQIKILAFSKNSQLDPTYTNKGYTDADVGLAGAEGLIPDAARHYRVRMEWWREGGDWKLARLDWQ</sequence>
<keyword evidence="1" id="KW-0732">Signal</keyword>
<dbReference type="Proteomes" id="UP000316905">
    <property type="component" value="Unassembled WGS sequence"/>
</dbReference>
<gene>
    <name evidence="2" type="ORF">IQ22_02010</name>
</gene>
<dbReference type="PROSITE" id="PS51257">
    <property type="entry name" value="PROKAR_LIPOPROTEIN"/>
    <property type="match status" value="1"/>
</dbReference>
<evidence type="ECO:0008006" key="4">
    <source>
        <dbReference type="Google" id="ProtNLM"/>
    </source>
</evidence>